<evidence type="ECO:0000313" key="1">
    <source>
        <dbReference type="EMBL" id="MFB9232586.1"/>
    </source>
</evidence>
<name>A0ABV5JGJ1_9RHOB</name>
<reference evidence="1 2" key="1">
    <citation type="submission" date="2024-09" db="EMBL/GenBank/DDBJ databases">
        <authorList>
            <person name="Sun Q."/>
            <person name="Mori K."/>
        </authorList>
    </citation>
    <scope>NUCLEOTIDE SEQUENCE [LARGE SCALE GENOMIC DNA]</scope>
    <source>
        <strain evidence="1 2">CECT 8726</strain>
    </source>
</reference>
<dbReference type="SUPFAM" id="SSF52540">
    <property type="entry name" value="P-loop containing nucleoside triphosphate hydrolases"/>
    <property type="match status" value="1"/>
</dbReference>
<evidence type="ECO:0000313" key="2">
    <source>
        <dbReference type="Proteomes" id="UP001589683"/>
    </source>
</evidence>
<dbReference type="RefSeq" id="WP_213887788.1">
    <property type="nucleotide sequence ID" value="NZ_JAGFNU010000002.1"/>
</dbReference>
<dbReference type="GO" id="GO:0016740">
    <property type="term" value="F:transferase activity"/>
    <property type="evidence" value="ECO:0007669"/>
    <property type="project" value="UniProtKB-KW"/>
</dbReference>
<dbReference type="Gene3D" id="3.40.50.300">
    <property type="entry name" value="P-loop containing nucleotide triphosphate hydrolases"/>
    <property type="match status" value="1"/>
</dbReference>
<gene>
    <name evidence="1" type="ORF">ACFFUT_12395</name>
</gene>
<comment type="caution">
    <text evidence="1">The sequence shown here is derived from an EMBL/GenBank/DDBJ whole genome shotgun (WGS) entry which is preliminary data.</text>
</comment>
<dbReference type="PANTHER" id="PTHR36978">
    <property type="entry name" value="P-LOOP CONTAINING NUCLEOTIDE TRIPHOSPHATE HYDROLASE"/>
    <property type="match status" value="1"/>
</dbReference>
<accession>A0ABV5JGJ1</accession>
<dbReference type="EMBL" id="JBHMEA010000039">
    <property type="protein sequence ID" value="MFB9232586.1"/>
    <property type="molecule type" value="Genomic_DNA"/>
</dbReference>
<proteinExistence type="predicted"/>
<dbReference type="InterPro" id="IPR040632">
    <property type="entry name" value="Sulfotransfer_4"/>
</dbReference>
<protein>
    <submittedName>
        <fullName evidence="1">Sulfotransferase family protein</fullName>
        <ecNumber evidence="1">2.8.2.-</ecNumber>
    </submittedName>
</protein>
<dbReference type="PANTHER" id="PTHR36978:SF4">
    <property type="entry name" value="P-LOOP CONTAINING NUCLEOSIDE TRIPHOSPHATE HYDROLASE PROTEIN"/>
    <property type="match status" value="1"/>
</dbReference>
<dbReference type="EC" id="2.8.2.-" evidence="1"/>
<keyword evidence="2" id="KW-1185">Reference proteome</keyword>
<dbReference type="Pfam" id="PF17784">
    <property type="entry name" value="Sulfotransfer_4"/>
    <property type="match status" value="1"/>
</dbReference>
<keyword evidence="1" id="KW-0808">Transferase</keyword>
<dbReference type="InterPro" id="IPR027417">
    <property type="entry name" value="P-loop_NTPase"/>
</dbReference>
<organism evidence="1 2">
    <name type="scientific">Pseudohalocynthiibacter aestuariivivens</name>
    <dbReference type="NCBI Taxonomy" id="1591409"/>
    <lineage>
        <taxon>Bacteria</taxon>
        <taxon>Pseudomonadati</taxon>
        <taxon>Pseudomonadota</taxon>
        <taxon>Alphaproteobacteria</taxon>
        <taxon>Rhodobacterales</taxon>
        <taxon>Paracoccaceae</taxon>
        <taxon>Pseudohalocynthiibacter</taxon>
    </lineage>
</organism>
<dbReference type="Proteomes" id="UP001589683">
    <property type="component" value="Unassembled WGS sequence"/>
</dbReference>
<sequence>MSLKIIGSGFGRTGTRSLKEALEQLGFGPCHHMEEVFNNPNQVPVWQAFVAGERIDWHKFFAGYNSQIDWPGSHIWRELSETFPDAKVIHSVRPEDSWWKSFSTTIGKLLTVYERMELPPHVRDMLDAASEFIGKTTFNGQFMDREMALAAFRKRALDVQAALPADRLLVFDVAQGWDPLCNFLEVPVPDGPFPHLNELNEFWERVGGEPD</sequence>